<feature type="domain" description="Solute-binding protein family 3/N-terminal" evidence="3">
    <location>
        <begin position="40"/>
        <end position="262"/>
    </location>
</feature>
<dbReference type="PANTHER" id="PTHR35936:SF35">
    <property type="entry name" value="L-CYSTINE-BINDING PROTEIN TCYJ"/>
    <property type="match status" value="1"/>
</dbReference>
<evidence type="ECO:0000313" key="5">
    <source>
        <dbReference type="Proteomes" id="UP000620139"/>
    </source>
</evidence>
<dbReference type="PANTHER" id="PTHR35936">
    <property type="entry name" value="MEMBRANE-BOUND LYTIC MUREIN TRANSGLYCOSYLASE F"/>
    <property type="match status" value="1"/>
</dbReference>
<dbReference type="Pfam" id="PF00497">
    <property type="entry name" value="SBP_bac_3"/>
    <property type="match status" value="1"/>
</dbReference>
<protein>
    <submittedName>
        <fullName evidence="4">Transporter substrate-binding domain-containing protein</fullName>
    </submittedName>
</protein>
<feature type="chain" id="PRO_5037986790" evidence="2">
    <location>
        <begin position="25"/>
        <end position="266"/>
    </location>
</feature>
<keyword evidence="1 2" id="KW-0732">Signal</keyword>
<dbReference type="InterPro" id="IPR001638">
    <property type="entry name" value="Solute-binding_3/MltF_N"/>
</dbReference>
<proteinExistence type="predicted"/>
<dbReference type="Gene3D" id="3.40.190.10">
    <property type="entry name" value="Periplasmic binding protein-like II"/>
    <property type="match status" value="2"/>
</dbReference>
<dbReference type="AlphaFoldDB" id="A0A931NE08"/>
<dbReference type="Proteomes" id="UP000620139">
    <property type="component" value="Unassembled WGS sequence"/>
</dbReference>
<dbReference type="EMBL" id="JAEDAL010000001">
    <property type="protein sequence ID" value="MBH9552006.1"/>
    <property type="molecule type" value="Genomic_DNA"/>
</dbReference>
<organism evidence="4 5">
    <name type="scientific">Inhella gelatinilytica</name>
    <dbReference type="NCBI Taxonomy" id="2795030"/>
    <lineage>
        <taxon>Bacteria</taxon>
        <taxon>Pseudomonadati</taxon>
        <taxon>Pseudomonadota</taxon>
        <taxon>Betaproteobacteria</taxon>
        <taxon>Burkholderiales</taxon>
        <taxon>Sphaerotilaceae</taxon>
        <taxon>Inhella</taxon>
    </lineage>
</organism>
<feature type="signal peptide" evidence="2">
    <location>
        <begin position="1"/>
        <end position="24"/>
    </location>
</feature>
<dbReference type="RefSeq" id="WP_198099591.1">
    <property type="nucleotide sequence ID" value="NZ_JAEDAL010000001.1"/>
</dbReference>
<accession>A0A931NE08</accession>
<evidence type="ECO:0000259" key="3">
    <source>
        <dbReference type="Pfam" id="PF00497"/>
    </source>
</evidence>
<keyword evidence="5" id="KW-1185">Reference proteome</keyword>
<sequence>MVPFWIRWSAALALTFGAVPAVLAARVPAGQEVRVCDDANEWPPYTEAQRRNGQITGEVGGRSVVLLQRLAALYGWRLQIKLLPWNRCLALVRSGEHFHMLLNALPTPERERNFLFSDVVHEIHTDVLWSRRVHPQGLKLKRAEDLRPYRMGGNLGYTYPTLQRLNIPLSAEAPHPGSLVQMMHRNRIDAVLVAREVMPTLRDLEGRPLRDDPDLGQAPMPEAEVSRFRMMFTRATPLGAALQADVNAGLARLRASGDLSRILGGG</sequence>
<evidence type="ECO:0000256" key="2">
    <source>
        <dbReference type="SAM" id="SignalP"/>
    </source>
</evidence>
<dbReference type="SUPFAM" id="SSF53850">
    <property type="entry name" value="Periplasmic binding protein-like II"/>
    <property type="match status" value="1"/>
</dbReference>
<evidence type="ECO:0000256" key="1">
    <source>
        <dbReference type="ARBA" id="ARBA00022729"/>
    </source>
</evidence>
<evidence type="ECO:0000313" key="4">
    <source>
        <dbReference type="EMBL" id="MBH9552006.1"/>
    </source>
</evidence>
<gene>
    <name evidence="4" type="ORF">I7X43_03995</name>
</gene>
<reference evidence="4" key="1">
    <citation type="submission" date="2020-12" db="EMBL/GenBank/DDBJ databases">
        <title>The genome sequence of Inhella sp. 4Y17.</title>
        <authorList>
            <person name="Liu Y."/>
        </authorList>
    </citation>
    <scope>NUCLEOTIDE SEQUENCE</scope>
    <source>
        <strain evidence="4">4Y10</strain>
    </source>
</reference>
<name>A0A931NE08_9BURK</name>
<comment type="caution">
    <text evidence="4">The sequence shown here is derived from an EMBL/GenBank/DDBJ whole genome shotgun (WGS) entry which is preliminary data.</text>
</comment>